<feature type="domain" description="CheW-like" evidence="1">
    <location>
        <begin position="13"/>
        <end position="160"/>
    </location>
</feature>
<dbReference type="EMBL" id="AJYQ02000038">
    <property type="protein sequence ID" value="OEE36611.1"/>
    <property type="molecule type" value="Genomic_DNA"/>
</dbReference>
<dbReference type="eggNOG" id="COG0835">
    <property type="taxonomic scope" value="Bacteria"/>
</dbReference>
<comment type="caution">
    <text evidence="2">The sequence shown here is derived from an EMBL/GenBank/DDBJ whole genome shotgun (WGS) entry which is preliminary data.</text>
</comment>
<dbReference type="STRING" id="1187848.A1QO_18640"/>
<accession>A0A1E5BHR9</accession>
<name>A0A1E5BHR9_9VIBR</name>
<evidence type="ECO:0000313" key="2">
    <source>
        <dbReference type="EMBL" id="OEE36611.1"/>
    </source>
</evidence>
<sequence>MEQAEPKMDKNSNKGQLFVDIGEEVFSIPIYFVKEVIELGKITMVPMCSNIIVGVTNIRGSVVPVIDAAIRLGLSQSQDYDKYSCIVLYENADNITGEIATLGLIVNRVRSIEAVTDMMETNTPAFGTHIPERYIQQMIRVNNLICPILDMPELLDSSAINSEIVQHQKSSYLCRE</sequence>
<proteinExistence type="predicted"/>
<dbReference type="Gene3D" id="2.30.30.40">
    <property type="entry name" value="SH3 Domains"/>
    <property type="match status" value="1"/>
</dbReference>
<reference evidence="2 3" key="1">
    <citation type="journal article" date="2012" name="Science">
        <title>Ecological populations of bacteria act as socially cohesive units of antibiotic production and resistance.</title>
        <authorList>
            <person name="Cordero O.X."/>
            <person name="Wildschutte H."/>
            <person name="Kirkup B."/>
            <person name="Proehl S."/>
            <person name="Ngo L."/>
            <person name="Hussain F."/>
            <person name="Le Roux F."/>
            <person name="Mincer T."/>
            <person name="Polz M.F."/>
        </authorList>
    </citation>
    <scope>NUCLEOTIDE SEQUENCE [LARGE SCALE GENOMIC DNA]</scope>
    <source>
        <strain evidence="2 3">ZF-129</strain>
    </source>
</reference>
<dbReference type="PANTHER" id="PTHR22617">
    <property type="entry name" value="CHEMOTAXIS SENSOR HISTIDINE KINASE-RELATED"/>
    <property type="match status" value="1"/>
</dbReference>
<gene>
    <name evidence="2" type="ORF">A1QO_18640</name>
</gene>
<dbReference type="OrthoDB" id="5868285at2"/>
<dbReference type="GO" id="GO:0005829">
    <property type="term" value="C:cytosol"/>
    <property type="evidence" value="ECO:0007669"/>
    <property type="project" value="TreeGrafter"/>
</dbReference>
<dbReference type="RefSeq" id="WP_017033804.1">
    <property type="nucleotide sequence ID" value="NZ_AJYQ02000038.1"/>
</dbReference>
<dbReference type="AlphaFoldDB" id="A0A1E5BHR9"/>
<dbReference type="InterPro" id="IPR039315">
    <property type="entry name" value="CheW"/>
</dbReference>
<organism evidence="2 3">
    <name type="scientific">Vibrio genomosp. F10 str. ZF-129</name>
    <dbReference type="NCBI Taxonomy" id="1187848"/>
    <lineage>
        <taxon>Bacteria</taxon>
        <taxon>Pseudomonadati</taxon>
        <taxon>Pseudomonadota</taxon>
        <taxon>Gammaproteobacteria</taxon>
        <taxon>Vibrionales</taxon>
        <taxon>Vibrionaceae</taxon>
        <taxon>Vibrio</taxon>
    </lineage>
</organism>
<dbReference type="GO" id="GO:0006935">
    <property type="term" value="P:chemotaxis"/>
    <property type="evidence" value="ECO:0007669"/>
    <property type="project" value="InterPro"/>
</dbReference>
<dbReference type="PROSITE" id="PS50851">
    <property type="entry name" value="CHEW"/>
    <property type="match status" value="1"/>
</dbReference>
<dbReference type="Pfam" id="PF01584">
    <property type="entry name" value="CheW"/>
    <property type="match status" value="1"/>
</dbReference>
<dbReference type="Proteomes" id="UP000094741">
    <property type="component" value="Unassembled WGS sequence"/>
</dbReference>
<dbReference type="GO" id="GO:0007165">
    <property type="term" value="P:signal transduction"/>
    <property type="evidence" value="ECO:0007669"/>
    <property type="project" value="InterPro"/>
</dbReference>
<dbReference type="SUPFAM" id="SSF50341">
    <property type="entry name" value="CheW-like"/>
    <property type="match status" value="1"/>
</dbReference>
<protein>
    <recommendedName>
        <fullName evidence="1">CheW-like domain-containing protein</fullName>
    </recommendedName>
</protein>
<evidence type="ECO:0000313" key="3">
    <source>
        <dbReference type="Proteomes" id="UP000094741"/>
    </source>
</evidence>
<evidence type="ECO:0000259" key="1">
    <source>
        <dbReference type="PROSITE" id="PS50851"/>
    </source>
</evidence>
<dbReference type="PANTHER" id="PTHR22617:SF23">
    <property type="entry name" value="CHEMOTAXIS PROTEIN CHEW"/>
    <property type="match status" value="1"/>
</dbReference>
<dbReference type="SMART" id="SM00260">
    <property type="entry name" value="CheW"/>
    <property type="match status" value="1"/>
</dbReference>
<dbReference type="Gene3D" id="2.40.50.180">
    <property type="entry name" value="CheA-289, Domain 4"/>
    <property type="match status" value="1"/>
</dbReference>
<dbReference type="InterPro" id="IPR036061">
    <property type="entry name" value="CheW-like_dom_sf"/>
</dbReference>
<dbReference type="InterPro" id="IPR002545">
    <property type="entry name" value="CheW-lke_dom"/>
</dbReference>